<accession>A0A6A6XGJ2</accession>
<organism evidence="2 3">
    <name type="scientific">Melanomma pulvis-pyrius CBS 109.77</name>
    <dbReference type="NCBI Taxonomy" id="1314802"/>
    <lineage>
        <taxon>Eukaryota</taxon>
        <taxon>Fungi</taxon>
        <taxon>Dikarya</taxon>
        <taxon>Ascomycota</taxon>
        <taxon>Pezizomycotina</taxon>
        <taxon>Dothideomycetes</taxon>
        <taxon>Pleosporomycetidae</taxon>
        <taxon>Pleosporales</taxon>
        <taxon>Melanommataceae</taxon>
        <taxon>Melanomma</taxon>
    </lineage>
</organism>
<feature type="region of interest" description="Disordered" evidence="1">
    <location>
        <begin position="1"/>
        <end position="28"/>
    </location>
</feature>
<protein>
    <submittedName>
        <fullName evidence="2">Uncharacterized protein</fullName>
    </submittedName>
</protein>
<evidence type="ECO:0000313" key="2">
    <source>
        <dbReference type="EMBL" id="KAF2795576.1"/>
    </source>
</evidence>
<dbReference type="AlphaFoldDB" id="A0A6A6XGJ2"/>
<feature type="compositionally biased region" description="Basic and acidic residues" evidence="1">
    <location>
        <begin position="18"/>
        <end position="28"/>
    </location>
</feature>
<dbReference type="EMBL" id="MU001854">
    <property type="protein sequence ID" value="KAF2795576.1"/>
    <property type="molecule type" value="Genomic_DNA"/>
</dbReference>
<gene>
    <name evidence="2" type="ORF">K505DRAFT_10603</name>
</gene>
<proteinExistence type="predicted"/>
<keyword evidence="3" id="KW-1185">Reference proteome</keyword>
<sequence>MCNLPLNTHTHTHTHTHTLAEPRRPTSSCHEHRAFAKLRRTSIPAAKTSTAYIRAALKARGFHAMGECSKTLDSQQAAWEVGLRGLEM</sequence>
<dbReference type="Proteomes" id="UP000799757">
    <property type="component" value="Unassembled WGS sequence"/>
</dbReference>
<reference evidence="2" key="1">
    <citation type="journal article" date="2020" name="Stud. Mycol.">
        <title>101 Dothideomycetes genomes: a test case for predicting lifestyles and emergence of pathogens.</title>
        <authorList>
            <person name="Haridas S."/>
            <person name="Albert R."/>
            <person name="Binder M."/>
            <person name="Bloem J."/>
            <person name="Labutti K."/>
            <person name="Salamov A."/>
            <person name="Andreopoulos B."/>
            <person name="Baker S."/>
            <person name="Barry K."/>
            <person name="Bills G."/>
            <person name="Bluhm B."/>
            <person name="Cannon C."/>
            <person name="Castanera R."/>
            <person name="Culley D."/>
            <person name="Daum C."/>
            <person name="Ezra D."/>
            <person name="Gonzalez J."/>
            <person name="Henrissat B."/>
            <person name="Kuo A."/>
            <person name="Liang C."/>
            <person name="Lipzen A."/>
            <person name="Lutzoni F."/>
            <person name="Magnuson J."/>
            <person name="Mondo S."/>
            <person name="Nolan M."/>
            <person name="Ohm R."/>
            <person name="Pangilinan J."/>
            <person name="Park H.-J."/>
            <person name="Ramirez L."/>
            <person name="Alfaro M."/>
            <person name="Sun H."/>
            <person name="Tritt A."/>
            <person name="Yoshinaga Y."/>
            <person name="Zwiers L.-H."/>
            <person name="Turgeon B."/>
            <person name="Goodwin S."/>
            <person name="Spatafora J."/>
            <person name="Crous P."/>
            <person name="Grigoriev I."/>
        </authorList>
    </citation>
    <scope>NUCLEOTIDE SEQUENCE</scope>
    <source>
        <strain evidence="2">CBS 109.77</strain>
    </source>
</reference>
<evidence type="ECO:0000313" key="3">
    <source>
        <dbReference type="Proteomes" id="UP000799757"/>
    </source>
</evidence>
<evidence type="ECO:0000256" key="1">
    <source>
        <dbReference type="SAM" id="MobiDB-lite"/>
    </source>
</evidence>
<name>A0A6A6XGJ2_9PLEO</name>